<sequence>MKKNKLIDKIVTNKIHESRYWKEFCFGLNERTLIERALELDHFGGSYGGTRVPTPFLCLILKMLEMDISIEISEMLIKNDEFKYLRALGLFYLRLIGEPKNIYLTLEEYYKDYRKLKKRVDNGWELLYLDEFVDQLLHRQLFCGVNLPFLPKRAVLEKSLDLPKRVSPLHQLINSELKKERPNKDESKKIRKEISKMKKKKKVEKWMPEKIKNKKKKKRKNKKHRSKKQKSSSSQGEQQKTELQREIEEQNALRKKLGLKPLRL</sequence>
<comment type="subcellular location">
    <subcellularLocation>
        <location evidence="1 7">Nucleus</location>
    </subcellularLocation>
</comment>
<feature type="compositionally biased region" description="Basic residues" evidence="8">
    <location>
        <begin position="253"/>
        <end position="264"/>
    </location>
</feature>
<evidence type="ECO:0000256" key="7">
    <source>
        <dbReference type="RuleBase" id="RU367025"/>
    </source>
</evidence>
<dbReference type="AlphaFoldDB" id="A0AAV8A2W9"/>
<gene>
    <name evidence="9" type="ORF">M0812_00977</name>
</gene>
<dbReference type="Proteomes" id="UP001146793">
    <property type="component" value="Unassembled WGS sequence"/>
</dbReference>
<dbReference type="Pfam" id="PF03371">
    <property type="entry name" value="PRP38"/>
    <property type="match status" value="1"/>
</dbReference>
<evidence type="ECO:0000256" key="4">
    <source>
        <dbReference type="ARBA" id="ARBA00022728"/>
    </source>
</evidence>
<dbReference type="GO" id="GO:0000398">
    <property type="term" value="P:mRNA splicing, via spliceosome"/>
    <property type="evidence" value="ECO:0007669"/>
    <property type="project" value="UniProtKB-UniRule"/>
</dbReference>
<evidence type="ECO:0000256" key="6">
    <source>
        <dbReference type="ARBA" id="ARBA00023242"/>
    </source>
</evidence>
<feature type="compositionally biased region" description="Basic residues" evidence="8">
    <location>
        <begin position="212"/>
        <end position="230"/>
    </location>
</feature>
<feature type="region of interest" description="Disordered" evidence="8">
    <location>
        <begin position="173"/>
        <end position="264"/>
    </location>
</feature>
<dbReference type="GO" id="GO:0005681">
    <property type="term" value="C:spliceosomal complex"/>
    <property type="evidence" value="ECO:0007669"/>
    <property type="project" value="UniProtKB-KW"/>
</dbReference>
<protein>
    <recommendedName>
        <fullName evidence="7">Pre-mRNA-splicing factor 38</fullName>
    </recommendedName>
</protein>
<evidence type="ECO:0000256" key="8">
    <source>
        <dbReference type="SAM" id="MobiDB-lite"/>
    </source>
</evidence>
<evidence type="ECO:0000256" key="3">
    <source>
        <dbReference type="ARBA" id="ARBA00022664"/>
    </source>
</evidence>
<evidence type="ECO:0000256" key="5">
    <source>
        <dbReference type="ARBA" id="ARBA00023187"/>
    </source>
</evidence>
<keyword evidence="3 7" id="KW-0507">mRNA processing</keyword>
<feature type="compositionally biased region" description="Basic and acidic residues" evidence="8">
    <location>
        <begin position="239"/>
        <end position="252"/>
    </location>
</feature>
<reference evidence="9" key="1">
    <citation type="submission" date="2022-08" db="EMBL/GenBank/DDBJ databases">
        <title>Novel sulphate-reducing endosymbionts in the free-living metamonad Anaeramoeba.</title>
        <authorList>
            <person name="Jerlstrom-Hultqvist J."/>
            <person name="Cepicka I."/>
            <person name="Gallot-Lavallee L."/>
            <person name="Salas-Leiva D."/>
            <person name="Curtis B.A."/>
            <person name="Zahonova K."/>
            <person name="Pipaliya S."/>
            <person name="Dacks J."/>
            <person name="Roger A.J."/>
        </authorList>
    </citation>
    <scope>NUCLEOTIDE SEQUENCE</scope>
    <source>
        <strain evidence="9">Busselton2</strain>
    </source>
</reference>
<name>A0AAV8A2W9_9EUKA</name>
<evidence type="ECO:0000256" key="2">
    <source>
        <dbReference type="ARBA" id="ARBA00006164"/>
    </source>
</evidence>
<keyword evidence="4 7" id="KW-0747">Spliceosome</keyword>
<dbReference type="InterPro" id="IPR005037">
    <property type="entry name" value="PRP38"/>
</dbReference>
<evidence type="ECO:0000256" key="1">
    <source>
        <dbReference type="ARBA" id="ARBA00004123"/>
    </source>
</evidence>
<evidence type="ECO:0000313" key="10">
    <source>
        <dbReference type="Proteomes" id="UP001146793"/>
    </source>
</evidence>
<evidence type="ECO:0000313" key="9">
    <source>
        <dbReference type="EMBL" id="KAJ3448497.1"/>
    </source>
</evidence>
<comment type="caution">
    <text evidence="9">The sequence shown here is derived from an EMBL/GenBank/DDBJ whole genome shotgun (WGS) entry which is preliminary data.</text>
</comment>
<organism evidence="9 10">
    <name type="scientific">Anaeramoeba flamelloides</name>
    <dbReference type="NCBI Taxonomy" id="1746091"/>
    <lineage>
        <taxon>Eukaryota</taxon>
        <taxon>Metamonada</taxon>
        <taxon>Anaeramoebidae</taxon>
        <taxon>Anaeramoeba</taxon>
    </lineage>
</organism>
<dbReference type="EMBL" id="JANTQA010000015">
    <property type="protein sequence ID" value="KAJ3448497.1"/>
    <property type="molecule type" value="Genomic_DNA"/>
</dbReference>
<keyword evidence="5 7" id="KW-0508">mRNA splicing</keyword>
<feature type="compositionally biased region" description="Basic and acidic residues" evidence="8">
    <location>
        <begin position="176"/>
        <end position="196"/>
    </location>
</feature>
<dbReference type="PANTHER" id="PTHR23142">
    <property type="entry name" value="PRE-MRNA-SPLICING FACTOR 38A-RELATED"/>
    <property type="match status" value="1"/>
</dbReference>
<keyword evidence="6 7" id="KW-0539">Nucleus</keyword>
<proteinExistence type="inferred from homology"/>
<comment type="similarity">
    <text evidence="2 7">Belongs to the PRP38 family.</text>
</comment>
<comment type="function">
    <text evidence="7">Required for pre-mRNA splicing.</text>
</comment>
<accession>A0AAV8A2W9</accession>